<evidence type="ECO:0000313" key="4">
    <source>
        <dbReference type="Proteomes" id="UP000029453"/>
    </source>
</evidence>
<evidence type="ECO:0000313" key="3">
    <source>
        <dbReference type="EMBL" id="GAC43361.1"/>
    </source>
</evidence>
<dbReference type="Proteomes" id="UP000029453">
    <property type="component" value="Unassembled WGS sequence"/>
</dbReference>
<organism evidence="3 4">
    <name type="scientific">Paenibacillus popilliae ATCC 14706</name>
    <dbReference type="NCBI Taxonomy" id="1212764"/>
    <lineage>
        <taxon>Bacteria</taxon>
        <taxon>Bacillati</taxon>
        <taxon>Bacillota</taxon>
        <taxon>Bacilli</taxon>
        <taxon>Bacillales</taxon>
        <taxon>Paenibacillaceae</taxon>
        <taxon>Paenibacillus</taxon>
    </lineage>
</organism>
<proteinExistence type="predicted"/>
<comment type="caution">
    <text evidence="3">The sequence shown here is derived from an EMBL/GenBank/DDBJ whole genome shotgun (WGS) entry which is preliminary data.</text>
</comment>
<evidence type="ECO:0000256" key="2">
    <source>
        <dbReference type="SAM" id="MobiDB-lite"/>
    </source>
</evidence>
<evidence type="ECO:0000256" key="1">
    <source>
        <dbReference type="SAM" id="Coils"/>
    </source>
</evidence>
<name>M9LQR5_PAEPP</name>
<accession>M9LQR5</accession>
<keyword evidence="4" id="KW-1185">Reference proteome</keyword>
<feature type="coiled-coil region" evidence="1">
    <location>
        <begin position="68"/>
        <end position="112"/>
    </location>
</feature>
<dbReference type="EMBL" id="BALG01000197">
    <property type="protein sequence ID" value="GAC43361.1"/>
    <property type="molecule type" value="Genomic_DNA"/>
</dbReference>
<feature type="coiled-coil region" evidence="1">
    <location>
        <begin position="262"/>
        <end position="289"/>
    </location>
</feature>
<keyword evidence="1" id="KW-0175">Coiled coil</keyword>
<dbReference type="AlphaFoldDB" id="M9LQR5"/>
<feature type="compositionally biased region" description="Polar residues" evidence="2">
    <location>
        <begin position="727"/>
        <end position="738"/>
    </location>
</feature>
<feature type="region of interest" description="Disordered" evidence="2">
    <location>
        <begin position="692"/>
        <end position="766"/>
    </location>
</feature>
<protein>
    <submittedName>
        <fullName evidence="3">Peptidase</fullName>
    </submittedName>
</protein>
<feature type="non-terminal residue" evidence="3">
    <location>
        <position position="1"/>
    </location>
</feature>
<sequence>EELQEQIMIEIRENNNGKIQDLNLLSQIRQGKRPRGRGSDRRVKQQIQAIREGQKQVDATKKRIAEIAARYDQQMTAIEQKQAQHQAQQQALHNKQQELLQVEKKAAQADGQAKQQRIKLYKHKIQRVTDALNSMIQDVESSIALISSELSTPTNDHVKTMVPTIDAIANYKNMEQMTSKLETVMGHLPPEIKKDRSTLFIQPFQTKQLNLHTQMNKIVIQLATMNKKYTDPLLQLFRQFRVEKLTVEELAVFENQLLAMIKQQTAERVAEIQQQLKRAADQEQEANNRIGQSARDRVAQQRLDGKVLLVDWWASLSEEKEEREAAQRRAEAKTKQLIQVLKNRQGLSYGSLWQAINPEHGTLLRSTQKTETNQAKQRLNTTAEQASHYANMAVDLGQQLKMIVDGVQGEHARKIAKEPTFTKFFTELGNHLSESFRHPSQLVKSIYEGNKQAVQAVENSLQASLFGPGETETNAHIRQQVDKQRVLRTMVSLAQTMEHIDSEIAISDLVTQAQLLAALEQAAGTEEECAAYWSNLEAAAENVIQVKQAKENINGQRQALQPIFLPMVDMIEHNLFDSPGWQAQILDKLKYVQFTLLAMDPMGSFVPIKPEEATTLVIKGISREAGIVSRTATKLEMIKDSAVAVEETAGKPISEEIVEDEIAVEEREIRVCRPCGIGGRAKRSVEECCEMEPQPGTSLSTEQPELDDNIPAPPTEEEIAAMEGREQQSQPGTSDNTPTPSPIKPNGEGEWSISELSEDEQVDENNNRVKEEIAEFPTEDRPLILDARERRKLIRVPFKEGETVLGELSSIENNGEILITGLTEADASELPTIYGLENANLLRTTTLTENHFFKYRNEEGAVLPVETVHISVHPNRIAPVIRHEGQKFTLQWDELQGGVGSVTKTVIGKVLSLGDQPHSFVRIGVPLSTTNQEFRELPLNIFVRKDGEQQGRYKPIQYVYTDEINRDEHVDVNESPQETAVVVGQKLSLPFAEPSIEGRVEHIDTVLNYPIVFVHVAVLPERVQSVKQQLQALSRERHCSVPMEWKGQSITAPVVVRIGDEVIGGKVEYIIVVEDDALHVHVPFDEWLAVTHWRPVSMNAERAKQIVRNVLAHPERLGSTIELLDLLPFNLQAKSLQKLIKKQVVPQQQIEKIHTKIKDLIVNTLLPNITEDKLDAILQTHSIYDYSFYKIQNNEEYITKQAAELVRKSILEILQNDIATIGYSLQTQIRNELDPFVKEVIRDIRDIYEEKRRIETNEIM</sequence>
<gene>
    <name evidence="3" type="ORF">PPOP_2728</name>
</gene>
<reference evidence="3 4" key="1">
    <citation type="submission" date="2012-10" db="EMBL/GenBank/DDBJ databases">
        <title>Draft Genome Sequence of Paenibacillus popilliae ATCC 14706T.</title>
        <authorList>
            <person name="Iiyama K."/>
            <person name="Mori K."/>
            <person name="Mon H."/>
            <person name="Chieda Y."/>
            <person name="Lee J.M."/>
            <person name="Kusakabe T."/>
            <person name="Tashiro K."/>
            <person name="Asano S."/>
            <person name="Yasunaga-Aoki C."/>
            <person name="Shimizu S."/>
        </authorList>
    </citation>
    <scope>NUCLEOTIDE SEQUENCE [LARGE SCALE GENOMIC DNA]</scope>
    <source>
        <strain evidence="3 4">ATCC 14706</strain>
    </source>
</reference>